<dbReference type="SUPFAM" id="SSF51182">
    <property type="entry name" value="RmlC-like cupins"/>
    <property type="match status" value="1"/>
</dbReference>
<evidence type="ECO:0000313" key="1">
    <source>
        <dbReference type="EMBL" id="PSR88790.1"/>
    </source>
</evidence>
<evidence type="ECO:0000313" key="2">
    <source>
        <dbReference type="Proteomes" id="UP000241462"/>
    </source>
</evidence>
<dbReference type="Gene3D" id="2.60.120.10">
    <property type="entry name" value="Jelly Rolls"/>
    <property type="match status" value="1"/>
</dbReference>
<dbReference type="EMBL" id="KZ678424">
    <property type="protein sequence ID" value="PSR88790.1"/>
    <property type="molecule type" value="Genomic_DNA"/>
</dbReference>
<sequence length="254" mass="27435">MASLIPLLHDLLPMIIPSEVQIVQENQLVATKERAERPPWYQYSCGGEGAPTASVSRSVDACADSEASIESSHDQHEPIRLVDREEHTIPAVPVAAAIQKDMTDPSGGAAHVPVPPPANCPEVFRKDVMVGAIGHMCVSVLTLKPRSATGIRHFGEQDTVVHATTGHGVLLISPSTNAVKALRADLKGEQVPPQEDQPRRLDLRPGDFAFIPAWTEHQAVNEHSNGGDVTWLLMRNGSAPIQVELDGWRGSTIE</sequence>
<proteinExistence type="predicted"/>
<reference evidence="1 2" key="1">
    <citation type="journal article" date="2018" name="Mycol. Prog.">
        <title>Coniella lustricola, a new species from submerged detritus.</title>
        <authorList>
            <person name="Raudabaugh D.B."/>
            <person name="Iturriaga T."/>
            <person name="Carver A."/>
            <person name="Mondo S."/>
            <person name="Pangilinan J."/>
            <person name="Lipzen A."/>
            <person name="He G."/>
            <person name="Amirebrahimi M."/>
            <person name="Grigoriev I.V."/>
            <person name="Miller A.N."/>
        </authorList>
    </citation>
    <scope>NUCLEOTIDE SEQUENCE [LARGE SCALE GENOMIC DNA]</scope>
    <source>
        <strain evidence="1 2">B22-T-1</strain>
    </source>
</reference>
<dbReference type="Proteomes" id="UP000241462">
    <property type="component" value="Unassembled WGS sequence"/>
</dbReference>
<accession>A0A2T3AAP3</accession>
<gene>
    <name evidence="1" type="ORF">BD289DRAFT_227221</name>
</gene>
<dbReference type="OrthoDB" id="3511549at2759"/>
<keyword evidence="2" id="KW-1185">Reference proteome</keyword>
<protein>
    <submittedName>
        <fullName evidence="1">Uncharacterized protein</fullName>
    </submittedName>
</protein>
<dbReference type="AlphaFoldDB" id="A0A2T3AAP3"/>
<dbReference type="InterPro" id="IPR011051">
    <property type="entry name" value="RmlC_Cupin_sf"/>
</dbReference>
<dbReference type="InterPro" id="IPR014710">
    <property type="entry name" value="RmlC-like_jellyroll"/>
</dbReference>
<dbReference type="InParanoid" id="A0A2T3AAP3"/>
<organism evidence="1 2">
    <name type="scientific">Coniella lustricola</name>
    <dbReference type="NCBI Taxonomy" id="2025994"/>
    <lineage>
        <taxon>Eukaryota</taxon>
        <taxon>Fungi</taxon>
        <taxon>Dikarya</taxon>
        <taxon>Ascomycota</taxon>
        <taxon>Pezizomycotina</taxon>
        <taxon>Sordariomycetes</taxon>
        <taxon>Sordariomycetidae</taxon>
        <taxon>Diaporthales</taxon>
        <taxon>Schizoparmaceae</taxon>
        <taxon>Coniella</taxon>
    </lineage>
</organism>
<name>A0A2T3AAP3_9PEZI</name>